<sequence>MQRRCARLDGDFKSAETSSYPARLPECGCCTERIGNAWSSPAIPEPWFVLLEVGEIARPIKQDGHWQTTGRITLTKLKVSLTARNDEQHAHDDRFLMRGETPPIGGGRGRDVKTANDARKNTVKLGV</sequence>
<proteinExistence type="predicted"/>
<evidence type="ECO:0000313" key="2">
    <source>
        <dbReference type="Proteomes" id="UP001144978"/>
    </source>
</evidence>
<comment type="caution">
    <text evidence="1">The sequence shown here is derived from an EMBL/GenBank/DDBJ whole genome shotgun (WGS) entry which is preliminary data.</text>
</comment>
<keyword evidence="2" id="KW-1185">Reference proteome</keyword>
<organism evidence="1 2">
    <name type="scientific">Trametes sanguinea</name>
    <dbReference type="NCBI Taxonomy" id="158606"/>
    <lineage>
        <taxon>Eukaryota</taxon>
        <taxon>Fungi</taxon>
        <taxon>Dikarya</taxon>
        <taxon>Basidiomycota</taxon>
        <taxon>Agaricomycotina</taxon>
        <taxon>Agaricomycetes</taxon>
        <taxon>Polyporales</taxon>
        <taxon>Polyporaceae</taxon>
        <taxon>Trametes</taxon>
    </lineage>
</organism>
<evidence type="ECO:0000313" key="1">
    <source>
        <dbReference type="EMBL" id="KAJ2985912.1"/>
    </source>
</evidence>
<gene>
    <name evidence="1" type="ORF">NUW54_g9986</name>
</gene>
<accession>A0ACC1P4T1</accession>
<dbReference type="Proteomes" id="UP001144978">
    <property type="component" value="Unassembled WGS sequence"/>
</dbReference>
<protein>
    <submittedName>
        <fullName evidence="1">Uncharacterized protein</fullName>
    </submittedName>
</protein>
<name>A0ACC1P4T1_9APHY</name>
<dbReference type="EMBL" id="JANSHE010003483">
    <property type="protein sequence ID" value="KAJ2985912.1"/>
    <property type="molecule type" value="Genomic_DNA"/>
</dbReference>
<reference evidence="1" key="1">
    <citation type="submission" date="2022-08" db="EMBL/GenBank/DDBJ databases">
        <title>Genome Sequence of Pycnoporus sanguineus.</title>
        <authorList>
            <person name="Buettner E."/>
        </authorList>
    </citation>
    <scope>NUCLEOTIDE SEQUENCE</scope>
    <source>
        <strain evidence="1">CG-C14</strain>
    </source>
</reference>